<sequence>MMEATRYLELCKYPWNYYGFEPSYPIALTTFVISTLISGYFLLKLKYQKIKNIPKFISDMQYRYHLKEYKIVIEDLRKHFYVFDYMDEDSSIFDKLDGIIENTSLKLGIYNGAYGEKRNFLNALLQNDEFLNDLLDIDRILFVKIAKFTQCGQEPWKEYIRSLILDNTSILYDLLRYDFDFENYSEACYNELFSKKYFGYFKDWVIYHDIQKGCLKDVKKFIDNIDWDFYWDVIRNELYAYLMERVGTYDPIENNYTKNSKDLKWKSIVYAGIKFYKFYYINLINTGKYDRNPRLNNIFSRANANSDWDYVVETGREFNSRYELYMASIFSVTIDLILEFVKVYAIKNPEEINTETVLSKKMISSLISDLSTYFSRFCEKALLYRNLDYKIIMKIFYLYLVMMDSNNELSRFLGLQIKEMILGKINPNNEISRIIKQKLLQFIEISSGNYSENAQIFEEILEINGPIRHDLKLLEDLKIEIEEKIK</sequence>
<evidence type="ECO:0000313" key="2">
    <source>
        <dbReference type="EMBL" id="MBA2861105.1"/>
    </source>
</evidence>
<evidence type="ECO:0000256" key="1">
    <source>
        <dbReference type="SAM" id="Phobius"/>
    </source>
</evidence>
<name>A0A7J9PCY4_METMI</name>
<dbReference type="RefSeq" id="WP_181522168.1">
    <property type="nucleotide sequence ID" value="NZ_JACDUM010000005.1"/>
</dbReference>
<dbReference type="EMBL" id="JACDUM010000005">
    <property type="protein sequence ID" value="MBA2861105.1"/>
    <property type="molecule type" value="Genomic_DNA"/>
</dbReference>
<gene>
    <name evidence="2" type="ORF">HNP91_001938</name>
</gene>
<comment type="caution">
    <text evidence="2">The sequence shown here is derived from an EMBL/GenBank/DDBJ whole genome shotgun (WGS) entry which is preliminary data.</text>
</comment>
<dbReference type="Proteomes" id="UP000568063">
    <property type="component" value="Unassembled WGS sequence"/>
</dbReference>
<keyword evidence="1" id="KW-0472">Membrane</keyword>
<keyword evidence="1" id="KW-1133">Transmembrane helix</keyword>
<proteinExistence type="predicted"/>
<dbReference type="AlphaFoldDB" id="A0A7J9PCY4"/>
<protein>
    <submittedName>
        <fullName evidence="2">Uncharacterized protein</fullName>
    </submittedName>
</protein>
<keyword evidence="1" id="KW-0812">Transmembrane</keyword>
<feature type="transmembrane region" description="Helical" evidence="1">
    <location>
        <begin position="24"/>
        <end position="43"/>
    </location>
</feature>
<reference evidence="2 3" key="1">
    <citation type="submission" date="2020-07" db="EMBL/GenBank/DDBJ databases">
        <title>Genomic Encyclopedia of Type Strains, Phase IV (KMG-V): Genome sequencing to study the core and pangenomes of soil and plant-associated prokaryotes.</title>
        <authorList>
            <person name="Whitman W."/>
        </authorList>
    </citation>
    <scope>NUCLEOTIDE SEQUENCE [LARGE SCALE GENOMIC DNA]</scope>
    <source>
        <strain evidence="2 3">C9</strain>
    </source>
</reference>
<organism evidence="2 3">
    <name type="scientific">Methanococcus maripaludis</name>
    <name type="common">Methanococcus deltae</name>
    <dbReference type="NCBI Taxonomy" id="39152"/>
    <lineage>
        <taxon>Archaea</taxon>
        <taxon>Methanobacteriati</taxon>
        <taxon>Methanobacteriota</taxon>
        <taxon>Methanomada group</taxon>
        <taxon>Methanococci</taxon>
        <taxon>Methanococcales</taxon>
        <taxon>Methanococcaceae</taxon>
        <taxon>Methanococcus</taxon>
    </lineage>
</organism>
<accession>A0A7J9PCY4</accession>
<evidence type="ECO:0000313" key="3">
    <source>
        <dbReference type="Proteomes" id="UP000568063"/>
    </source>
</evidence>